<dbReference type="InParanoid" id="A0A1X7V769"/>
<reference evidence="1" key="1">
    <citation type="submission" date="2017-05" db="UniProtKB">
        <authorList>
            <consortium name="EnsemblMetazoa"/>
        </authorList>
    </citation>
    <scope>IDENTIFICATION</scope>
</reference>
<dbReference type="OrthoDB" id="6019648at2759"/>
<name>A0A1X7V769_AMPQE</name>
<dbReference type="EnsemblMetazoa" id="Aqu2.1.35357_001">
    <property type="protein sequence ID" value="Aqu2.1.35357_001"/>
    <property type="gene ID" value="Aqu2.1.35357"/>
</dbReference>
<dbReference type="AlphaFoldDB" id="A0A1X7V769"/>
<proteinExistence type="predicted"/>
<accession>A0A1X7V769</accession>
<evidence type="ECO:0000313" key="1">
    <source>
        <dbReference type="EnsemblMetazoa" id="Aqu2.1.35357_001"/>
    </source>
</evidence>
<organism evidence="1">
    <name type="scientific">Amphimedon queenslandica</name>
    <name type="common">Sponge</name>
    <dbReference type="NCBI Taxonomy" id="400682"/>
    <lineage>
        <taxon>Eukaryota</taxon>
        <taxon>Metazoa</taxon>
        <taxon>Porifera</taxon>
        <taxon>Demospongiae</taxon>
        <taxon>Heteroscleromorpha</taxon>
        <taxon>Haplosclerida</taxon>
        <taxon>Niphatidae</taxon>
        <taxon>Amphimedon</taxon>
    </lineage>
</organism>
<sequence>MAAAIWGGGWMGSLVLFRSDNQAVLSALSSYSAKDPSLSHLLRILFFLEAQFDFEHQVVHVPGVDNGAADDLSRNHIIAFLFPQANPTPHFIPQPLVMLLSNRSLVWTSPEGRDLLQSSLKIVSQQEQ</sequence>
<protein>
    <submittedName>
        <fullName evidence="1">Uncharacterized protein</fullName>
    </submittedName>
</protein>